<dbReference type="InterPro" id="IPR013724">
    <property type="entry name" value="GIT_SHD"/>
</dbReference>
<evidence type="ECO:0000256" key="1">
    <source>
        <dbReference type="SAM" id="MobiDB-lite"/>
    </source>
</evidence>
<name>A0A164Y5U5_9AGAM</name>
<reference evidence="3 4" key="1">
    <citation type="journal article" date="2016" name="Mol. Biol. Evol.">
        <title>Comparative Genomics of Early-Diverging Mushroom-Forming Fungi Provides Insights into the Origins of Lignocellulose Decay Capabilities.</title>
        <authorList>
            <person name="Nagy L.G."/>
            <person name="Riley R."/>
            <person name="Tritt A."/>
            <person name="Adam C."/>
            <person name="Daum C."/>
            <person name="Floudas D."/>
            <person name="Sun H."/>
            <person name="Yadav J.S."/>
            <person name="Pangilinan J."/>
            <person name="Larsson K.H."/>
            <person name="Matsuura K."/>
            <person name="Barry K."/>
            <person name="Labutti K."/>
            <person name="Kuo R."/>
            <person name="Ohm R.A."/>
            <person name="Bhattacharya S.S."/>
            <person name="Shirouzu T."/>
            <person name="Yoshinaga Y."/>
            <person name="Martin F.M."/>
            <person name="Grigoriev I.V."/>
            <person name="Hibbett D.S."/>
        </authorList>
    </citation>
    <scope>NUCLEOTIDE SEQUENCE [LARGE SCALE GENOMIC DNA]</scope>
    <source>
        <strain evidence="3 4">HHB9708</strain>
    </source>
</reference>
<keyword evidence="4" id="KW-1185">Reference proteome</keyword>
<proteinExistence type="predicted"/>
<feature type="region of interest" description="Disordered" evidence="1">
    <location>
        <begin position="119"/>
        <end position="152"/>
    </location>
</feature>
<protein>
    <recommendedName>
        <fullName evidence="2">GIT Spa2 homology (SHD) domain-containing protein</fullName>
    </recommendedName>
</protein>
<dbReference type="SMART" id="SM00555">
    <property type="entry name" value="GIT"/>
    <property type="match status" value="1"/>
</dbReference>
<dbReference type="AlphaFoldDB" id="A0A164Y5U5"/>
<dbReference type="Pfam" id="PF08518">
    <property type="entry name" value="GIT_SHD"/>
    <property type="match status" value="1"/>
</dbReference>
<dbReference type="Proteomes" id="UP000076722">
    <property type="component" value="Unassembled WGS sequence"/>
</dbReference>
<organism evidence="3 4">
    <name type="scientific">Sistotremastrum niveocremeum HHB9708</name>
    <dbReference type="NCBI Taxonomy" id="1314777"/>
    <lineage>
        <taxon>Eukaryota</taxon>
        <taxon>Fungi</taxon>
        <taxon>Dikarya</taxon>
        <taxon>Basidiomycota</taxon>
        <taxon>Agaricomycotina</taxon>
        <taxon>Agaricomycetes</taxon>
        <taxon>Sistotremastrales</taxon>
        <taxon>Sistotremastraceae</taxon>
        <taxon>Sertulicium</taxon>
        <taxon>Sertulicium niveocremeum</taxon>
    </lineage>
</organism>
<evidence type="ECO:0000313" key="4">
    <source>
        <dbReference type="Proteomes" id="UP000076722"/>
    </source>
</evidence>
<sequence length="162" mass="18409">MANHSVSEERFRIVQHASGLPFELSESGSVVPTPSTLRLGFRFTLDGTTEEETHKHELHDEFFVTCFRAMNEFLSDDLIKEKKVVKRKTAREKIRKLTKHPFLELCTDVYDEMNRRTGDEEGELHTFPPPSRRLPSEAQSSSSKAFNAAPPSLSGFVLGHSF</sequence>
<evidence type="ECO:0000259" key="2">
    <source>
        <dbReference type="SMART" id="SM00555"/>
    </source>
</evidence>
<accession>A0A164Y5U5</accession>
<dbReference type="EMBL" id="KV419398">
    <property type="protein sequence ID" value="KZS96607.1"/>
    <property type="molecule type" value="Genomic_DNA"/>
</dbReference>
<evidence type="ECO:0000313" key="3">
    <source>
        <dbReference type="EMBL" id="KZS96607.1"/>
    </source>
</evidence>
<feature type="domain" description="GIT Spa2 homology (SHD)" evidence="2">
    <location>
        <begin position="90"/>
        <end position="120"/>
    </location>
</feature>
<gene>
    <name evidence="3" type="ORF">SISNIDRAFT_482406</name>
</gene>